<sequence length="192" mass="19780">MTIGFLCPSIAIMIHTLLAVMLLTVVIADLRSRRIPNTLVLTGLVLAFIAHTIALASGSVPLAGSTWWAPLAGLLTGLLPLMPLYFLHATGAGDVKLMGMVGAFVGAPTVLSAVLYTLVAGGLLSLVFMLGRGVAAQTLANVRFLLTDWALRASSGQGARLAPLQTTAARLPYAVAIALGTGAALLWPLATP</sequence>
<feature type="transmembrane region" description="Helical" evidence="2">
    <location>
        <begin position="99"/>
        <end position="128"/>
    </location>
</feature>
<organism evidence="4 5">
    <name type="scientific">Albidiferax ferrireducens (strain ATCC BAA-621 / DSM 15236 / T118)</name>
    <name type="common">Rhodoferax ferrireducens</name>
    <dbReference type="NCBI Taxonomy" id="338969"/>
    <lineage>
        <taxon>Bacteria</taxon>
        <taxon>Pseudomonadati</taxon>
        <taxon>Pseudomonadota</taxon>
        <taxon>Betaproteobacteria</taxon>
        <taxon>Burkholderiales</taxon>
        <taxon>Comamonadaceae</taxon>
        <taxon>Rhodoferax</taxon>
    </lineage>
</organism>
<dbReference type="GO" id="GO:0006465">
    <property type="term" value="P:signal peptide processing"/>
    <property type="evidence" value="ECO:0007669"/>
    <property type="project" value="TreeGrafter"/>
</dbReference>
<keyword evidence="5" id="KW-1185">Reference proteome</keyword>
<dbReference type="KEGG" id="rfr:Rfer_0790"/>
<evidence type="ECO:0000256" key="2">
    <source>
        <dbReference type="SAM" id="Phobius"/>
    </source>
</evidence>
<dbReference type="InterPro" id="IPR000045">
    <property type="entry name" value="Prepilin_IV_endopep_pep"/>
</dbReference>
<name>Q220L3_ALBFT</name>
<dbReference type="GO" id="GO:0004190">
    <property type="term" value="F:aspartic-type endopeptidase activity"/>
    <property type="evidence" value="ECO:0007669"/>
    <property type="project" value="InterPro"/>
</dbReference>
<dbReference type="Proteomes" id="UP000008332">
    <property type="component" value="Chromosome"/>
</dbReference>
<proteinExistence type="inferred from homology"/>
<dbReference type="PANTHER" id="PTHR30487:SF0">
    <property type="entry name" value="PREPILIN LEADER PEPTIDASE_N-METHYLTRANSFERASE-RELATED"/>
    <property type="match status" value="1"/>
</dbReference>
<protein>
    <submittedName>
        <fullName evidence="4">Peptidase A24A, prepilin type IV</fullName>
    </submittedName>
</protein>
<dbReference type="InterPro" id="IPR050882">
    <property type="entry name" value="Prepilin_peptidase/N-MTase"/>
</dbReference>
<evidence type="ECO:0000256" key="1">
    <source>
        <dbReference type="ARBA" id="ARBA00005801"/>
    </source>
</evidence>
<accession>Q220L3</accession>
<dbReference type="Pfam" id="PF01478">
    <property type="entry name" value="Peptidase_A24"/>
    <property type="match status" value="1"/>
</dbReference>
<dbReference type="AlphaFoldDB" id="Q220L3"/>
<keyword evidence="2" id="KW-0812">Transmembrane</keyword>
<keyword evidence="2" id="KW-0472">Membrane</keyword>
<evidence type="ECO:0000313" key="4">
    <source>
        <dbReference type="EMBL" id="ABD68540.1"/>
    </source>
</evidence>
<feature type="domain" description="Prepilin type IV endopeptidase peptidase" evidence="3">
    <location>
        <begin position="17"/>
        <end position="125"/>
    </location>
</feature>
<evidence type="ECO:0000313" key="5">
    <source>
        <dbReference type="Proteomes" id="UP000008332"/>
    </source>
</evidence>
<feature type="transmembrane region" description="Helical" evidence="2">
    <location>
        <begin position="67"/>
        <end position="87"/>
    </location>
</feature>
<dbReference type="eggNOG" id="COG4960">
    <property type="taxonomic scope" value="Bacteria"/>
</dbReference>
<keyword evidence="2" id="KW-1133">Transmembrane helix</keyword>
<feature type="transmembrane region" description="Helical" evidence="2">
    <location>
        <begin position="171"/>
        <end position="190"/>
    </location>
</feature>
<dbReference type="GO" id="GO:0005886">
    <property type="term" value="C:plasma membrane"/>
    <property type="evidence" value="ECO:0007669"/>
    <property type="project" value="TreeGrafter"/>
</dbReference>
<dbReference type="STRING" id="338969.Rfer_0790"/>
<dbReference type="PANTHER" id="PTHR30487">
    <property type="entry name" value="TYPE 4 PREPILIN-LIKE PROTEINS LEADER PEPTIDE-PROCESSING ENZYME"/>
    <property type="match status" value="1"/>
</dbReference>
<dbReference type="HOGENOM" id="CLU_057101_4_0_4"/>
<dbReference type="Gene3D" id="1.20.120.1220">
    <property type="match status" value="1"/>
</dbReference>
<dbReference type="EMBL" id="CP000267">
    <property type="protein sequence ID" value="ABD68540.1"/>
    <property type="molecule type" value="Genomic_DNA"/>
</dbReference>
<reference evidence="5" key="1">
    <citation type="submission" date="2006-02" db="EMBL/GenBank/DDBJ databases">
        <title>Complete sequence of chromosome of Rhodoferax ferrireducens DSM 15236.</title>
        <authorList>
            <person name="Copeland A."/>
            <person name="Lucas S."/>
            <person name="Lapidus A."/>
            <person name="Barry K."/>
            <person name="Detter J.C."/>
            <person name="Glavina del Rio T."/>
            <person name="Hammon N."/>
            <person name="Israni S."/>
            <person name="Pitluck S."/>
            <person name="Brettin T."/>
            <person name="Bruce D."/>
            <person name="Han C."/>
            <person name="Tapia R."/>
            <person name="Gilna P."/>
            <person name="Kiss H."/>
            <person name="Schmutz J."/>
            <person name="Larimer F."/>
            <person name="Land M."/>
            <person name="Kyrpides N."/>
            <person name="Ivanova N."/>
            <person name="Richardson P."/>
        </authorList>
    </citation>
    <scope>NUCLEOTIDE SEQUENCE [LARGE SCALE GENOMIC DNA]</scope>
    <source>
        <strain evidence="5">ATCC BAA-621 / DSM 15236 / T118</strain>
    </source>
</reference>
<feature type="transmembrane region" description="Helical" evidence="2">
    <location>
        <begin position="39"/>
        <end position="61"/>
    </location>
</feature>
<evidence type="ECO:0000259" key="3">
    <source>
        <dbReference type="Pfam" id="PF01478"/>
    </source>
</evidence>
<comment type="similarity">
    <text evidence="1">Belongs to the peptidase A24 family.</text>
</comment>
<gene>
    <name evidence="4" type="ordered locus">Rfer_0790</name>
</gene>
<feature type="transmembrane region" description="Helical" evidence="2">
    <location>
        <begin position="6"/>
        <end position="27"/>
    </location>
</feature>